<dbReference type="Pfam" id="PF13377">
    <property type="entry name" value="Peripla_BP_3"/>
    <property type="match status" value="1"/>
</dbReference>
<dbReference type="CDD" id="cd06267">
    <property type="entry name" value="PBP1_LacI_sugar_binding-like"/>
    <property type="match status" value="1"/>
</dbReference>
<evidence type="ECO:0000313" key="6">
    <source>
        <dbReference type="EMBL" id="ACB76388.1"/>
    </source>
</evidence>
<dbReference type="HOGENOM" id="CLU_042649_0_0_0"/>
<reference evidence="6 7" key="1">
    <citation type="journal article" date="2011" name="J. Bacteriol.">
        <title>Genome sequence of the verrucomicrobium Opitutus terrae PB90-1, an abundant inhabitant of rice paddy soil ecosystems.</title>
        <authorList>
            <person name="van Passel M.W."/>
            <person name="Kant R."/>
            <person name="Palva A."/>
            <person name="Copeland A."/>
            <person name="Lucas S."/>
            <person name="Lapidus A."/>
            <person name="Glavina del Rio T."/>
            <person name="Pitluck S."/>
            <person name="Goltsman E."/>
            <person name="Clum A."/>
            <person name="Sun H."/>
            <person name="Schmutz J."/>
            <person name="Larimer F.W."/>
            <person name="Land M.L."/>
            <person name="Hauser L."/>
            <person name="Kyrpides N."/>
            <person name="Mikhailova N."/>
            <person name="Richardson P.P."/>
            <person name="Janssen P.H."/>
            <person name="de Vos W.M."/>
            <person name="Smidt H."/>
        </authorList>
    </citation>
    <scope>NUCLEOTIDE SEQUENCE [LARGE SCALE GENOMIC DNA]</scope>
    <source>
        <strain evidence="7">DSM 11246 / JCM 15787 / PB90-1</strain>
    </source>
</reference>
<sequence>MALRDSSRISLPQRRKIQDLARKMGYRINPLVAALMKSRRSGTPLKAAAIAYVTCYPTRWGWRPPHIDRPDYFPGAEARAAKLGYRLDHFWLAEPGMKVERFCDILQNRAIHGVLLGRLPPGLHEMELLWDRFSCVALGRTLHRPQLHRVTEDHFASCSLAVDRLLALGYRRIGLVFSEPDDSPGVGDRWLGAFARKQMSMAPRDRLPCLWHEAAQPSPAAFEQWYRGCRPEAILATQAEPVLQWLDGMGKQVPRDVSVATLVNDHLDRGWAGVHSDPDLMGSLATEMLVGLMHRSETGIPAAPHEVLLPGEWRDGATCRRAS</sequence>
<keyword evidence="7" id="KW-1185">Reference proteome</keyword>
<evidence type="ECO:0000256" key="3">
    <source>
        <dbReference type="ARBA" id="ARBA00023125"/>
    </source>
</evidence>
<dbReference type="SUPFAM" id="SSF53822">
    <property type="entry name" value="Periplasmic binding protein-like I"/>
    <property type="match status" value="1"/>
</dbReference>
<feature type="domain" description="Transcriptional regulator LacI/GalR-like sensor" evidence="5">
    <location>
        <begin position="162"/>
        <end position="319"/>
    </location>
</feature>
<dbReference type="AlphaFoldDB" id="B1ZZI5"/>
<evidence type="ECO:0000256" key="1">
    <source>
        <dbReference type="ARBA" id="ARBA00022491"/>
    </source>
</evidence>
<dbReference type="Proteomes" id="UP000007013">
    <property type="component" value="Chromosome"/>
</dbReference>
<dbReference type="EMBL" id="CP001032">
    <property type="protein sequence ID" value="ACB76388.1"/>
    <property type="molecule type" value="Genomic_DNA"/>
</dbReference>
<dbReference type="GO" id="GO:0003700">
    <property type="term" value="F:DNA-binding transcription factor activity"/>
    <property type="evidence" value="ECO:0007669"/>
    <property type="project" value="TreeGrafter"/>
</dbReference>
<evidence type="ECO:0000256" key="2">
    <source>
        <dbReference type="ARBA" id="ARBA00023015"/>
    </source>
</evidence>
<protein>
    <submittedName>
        <fullName evidence="6">Transcriptional regulators-like protein</fullName>
    </submittedName>
</protein>
<keyword evidence="2" id="KW-0805">Transcription regulation</keyword>
<evidence type="ECO:0000313" key="7">
    <source>
        <dbReference type="Proteomes" id="UP000007013"/>
    </source>
</evidence>
<dbReference type="PANTHER" id="PTHR30146">
    <property type="entry name" value="LACI-RELATED TRANSCRIPTIONAL REPRESSOR"/>
    <property type="match status" value="1"/>
</dbReference>
<dbReference type="Gene3D" id="3.40.50.2300">
    <property type="match status" value="2"/>
</dbReference>
<dbReference type="eggNOG" id="COG1609">
    <property type="taxonomic scope" value="Bacteria"/>
</dbReference>
<organism evidence="6 7">
    <name type="scientific">Opitutus terrae (strain DSM 11246 / JCM 15787 / PB90-1)</name>
    <dbReference type="NCBI Taxonomy" id="452637"/>
    <lineage>
        <taxon>Bacteria</taxon>
        <taxon>Pseudomonadati</taxon>
        <taxon>Verrucomicrobiota</taxon>
        <taxon>Opitutia</taxon>
        <taxon>Opitutales</taxon>
        <taxon>Opitutaceae</taxon>
        <taxon>Opitutus</taxon>
    </lineage>
</organism>
<dbReference type="GO" id="GO:0000976">
    <property type="term" value="F:transcription cis-regulatory region binding"/>
    <property type="evidence" value="ECO:0007669"/>
    <property type="project" value="TreeGrafter"/>
</dbReference>
<evidence type="ECO:0000259" key="5">
    <source>
        <dbReference type="Pfam" id="PF13377"/>
    </source>
</evidence>
<name>B1ZZI5_OPITP</name>
<dbReference type="STRING" id="452637.Oter_3108"/>
<accession>B1ZZI5</accession>
<keyword evidence="3" id="KW-0238">DNA-binding</keyword>
<dbReference type="PANTHER" id="PTHR30146:SF148">
    <property type="entry name" value="HTH-TYPE TRANSCRIPTIONAL REPRESSOR PURR-RELATED"/>
    <property type="match status" value="1"/>
</dbReference>
<keyword evidence="4" id="KW-0804">Transcription</keyword>
<dbReference type="InterPro" id="IPR028082">
    <property type="entry name" value="Peripla_BP_I"/>
</dbReference>
<keyword evidence="1" id="KW-0678">Repressor</keyword>
<evidence type="ECO:0000256" key="4">
    <source>
        <dbReference type="ARBA" id="ARBA00023163"/>
    </source>
</evidence>
<proteinExistence type="predicted"/>
<gene>
    <name evidence="6" type="ordered locus">Oter_3108</name>
</gene>
<dbReference type="InterPro" id="IPR046335">
    <property type="entry name" value="LacI/GalR-like_sensor"/>
</dbReference>
<dbReference type="KEGG" id="ote:Oter_3108"/>